<sequence>MDDHQGEQEAKSYESYNRSKNSDGSNYAEWADHIEQKNSQQKLRGYLMSSNRFDHYDEEDVYVAKSYINLSVHRDNLKTSPSTSFKEVHEKTTIVNKILLRRELSTLSWKPHEAYATFIHNKLFEAGDMTPETDRIVEFLYLLPPSFEAWVDSILERITKQELEY</sequence>
<accession>W4FFH1</accession>
<evidence type="ECO:0000256" key="1">
    <source>
        <dbReference type="SAM" id="MobiDB-lite"/>
    </source>
</evidence>
<name>W4FFH1_APHAT</name>
<dbReference type="GeneID" id="20819719"/>
<feature type="region of interest" description="Disordered" evidence="1">
    <location>
        <begin position="1"/>
        <end position="32"/>
    </location>
</feature>
<gene>
    <name evidence="2" type="ORF">H257_17723</name>
</gene>
<dbReference type="EMBL" id="KI913229">
    <property type="protein sequence ID" value="ETV65614.1"/>
    <property type="molecule type" value="Genomic_DNA"/>
</dbReference>
<dbReference type="OrthoDB" id="439192at2759"/>
<organism evidence="2">
    <name type="scientific">Aphanomyces astaci</name>
    <name type="common">Crayfish plague agent</name>
    <dbReference type="NCBI Taxonomy" id="112090"/>
    <lineage>
        <taxon>Eukaryota</taxon>
        <taxon>Sar</taxon>
        <taxon>Stramenopiles</taxon>
        <taxon>Oomycota</taxon>
        <taxon>Saprolegniomycetes</taxon>
        <taxon>Saprolegniales</taxon>
        <taxon>Verrucalvaceae</taxon>
        <taxon>Aphanomyces</taxon>
    </lineage>
</organism>
<feature type="compositionally biased region" description="Polar residues" evidence="1">
    <location>
        <begin position="14"/>
        <end position="25"/>
    </location>
</feature>
<evidence type="ECO:0000313" key="2">
    <source>
        <dbReference type="EMBL" id="ETV65614.1"/>
    </source>
</evidence>
<feature type="compositionally biased region" description="Basic and acidic residues" evidence="1">
    <location>
        <begin position="1"/>
        <end position="12"/>
    </location>
</feature>
<reference evidence="2" key="1">
    <citation type="submission" date="2013-12" db="EMBL/GenBank/DDBJ databases">
        <title>The Genome Sequence of Aphanomyces astaci APO3.</title>
        <authorList>
            <consortium name="The Broad Institute Genomics Platform"/>
            <person name="Russ C."/>
            <person name="Tyler B."/>
            <person name="van West P."/>
            <person name="Dieguez-Uribeondo J."/>
            <person name="Young S.K."/>
            <person name="Zeng Q."/>
            <person name="Gargeya S."/>
            <person name="Fitzgerald M."/>
            <person name="Abouelleil A."/>
            <person name="Alvarado L."/>
            <person name="Chapman S.B."/>
            <person name="Gainer-Dewar J."/>
            <person name="Goldberg J."/>
            <person name="Griggs A."/>
            <person name="Gujja S."/>
            <person name="Hansen M."/>
            <person name="Howarth C."/>
            <person name="Imamovic A."/>
            <person name="Ireland A."/>
            <person name="Larimer J."/>
            <person name="McCowan C."/>
            <person name="Murphy C."/>
            <person name="Pearson M."/>
            <person name="Poon T.W."/>
            <person name="Priest M."/>
            <person name="Roberts A."/>
            <person name="Saif S."/>
            <person name="Shea T."/>
            <person name="Sykes S."/>
            <person name="Wortman J."/>
            <person name="Nusbaum C."/>
            <person name="Birren B."/>
        </authorList>
    </citation>
    <scope>NUCLEOTIDE SEQUENCE [LARGE SCALE GENOMIC DNA]</scope>
    <source>
        <strain evidence="2">APO3</strain>
    </source>
</reference>
<proteinExistence type="predicted"/>
<protein>
    <submittedName>
        <fullName evidence="2">Uncharacterized protein</fullName>
    </submittedName>
</protein>
<dbReference type="VEuPathDB" id="FungiDB:H257_17723"/>
<dbReference type="AlphaFoldDB" id="W4FFH1"/>
<dbReference type="RefSeq" id="XP_009844911.1">
    <property type="nucleotide sequence ID" value="XM_009846609.1"/>
</dbReference>